<reference evidence="4" key="1">
    <citation type="submission" date="2021-01" db="EMBL/GenBank/DDBJ databases">
        <title>Phytophthora aleatoria, a newly-described species from Pinus radiata is distinct from Phytophthora cactorum isolates based on comparative genomics.</title>
        <authorList>
            <person name="Mcdougal R."/>
            <person name="Panda P."/>
            <person name="Williams N."/>
            <person name="Studholme D.J."/>
        </authorList>
    </citation>
    <scope>NUCLEOTIDE SEQUENCE</scope>
    <source>
        <strain evidence="4">NZFS 4037</strain>
    </source>
</reference>
<feature type="compositionally biased region" description="Acidic residues" evidence="3">
    <location>
        <begin position="289"/>
        <end position="298"/>
    </location>
</feature>
<evidence type="ECO:0000256" key="2">
    <source>
        <dbReference type="PIRSR" id="PIRSR600246-3"/>
    </source>
</evidence>
<gene>
    <name evidence="4" type="ORF">JG688_00013843</name>
</gene>
<dbReference type="GO" id="GO:0005737">
    <property type="term" value="C:cytoplasm"/>
    <property type="evidence" value="ECO:0007669"/>
    <property type="project" value="TreeGrafter"/>
</dbReference>
<evidence type="ECO:0000313" key="5">
    <source>
        <dbReference type="Proteomes" id="UP000709295"/>
    </source>
</evidence>
<dbReference type="GO" id="GO:0004298">
    <property type="term" value="F:threonine-type endopeptidase activity"/>
    <property type="evidence" value="ECO:0007669"/>
    <property type="project" value="TreeGrafter"/>
</dbReference>
<dbReference type="Proteomes" id="UP000709295">
    <property type="component" value="Unassembled WGS sequence"/>
</dbReference>
<dbReference type="PANTHER" id="PTHR10188:SF8">
    <property type="entry name" value="THREONINE ASPARTASE 1"/>
    <property type="match status" value="1"/>
</dbReference>
<evidence type="ECO:0000313" key="4">
    <source>
        <dbReference type="EMBL" id="KAG6951179.1"/>
    </source>
</evidence>
<evidence type="ECO:0000256" key="3">
    <source>
        <dbReference type="SAM" id="MobiDB-lite"/>
    </source>
</evidence>
<dbReference type="InterPro" id="IPR000246">
    <property type="entry name" value="Peptidase_T2"/>
</dbReference>
<dbReference type="EMBL" id="JAENGY010001226">
    <property type="protein sequence ID" value="KAG6951179.1"/>
    <property type="molecule type" value="Genomic_DNA"/>
</dbReference>
<keyword evidence="5" id="KW-1185">Reference proteome</keyword>
<dbReference type="PANTHER" id="PTHR10188">
    <property type="entry name" value="L-ASPARAGINASE"/>
    <property type="match status" value="1"/>
</dbReference>
<organism evidence="4 5">
    <name type="scientific">Phytophthora aleatoria</name>
    <dbReference type="NCBI Taxonomy" id="2496075"/>
    <lineage>
        <taxon>Eukaryota</taxon>
        <taxon>Sar</taxon>
        <taxon>Stramenopiles</taxon>
        <taxon>Oomycota</taxon>
        <taxon>Peronosporomycetes</taxon>
        <taxon>Peronosporales</taxon>
        <taxon>Peronosporaceae</taxon>
        <taxon>Phytophthora</taxon>
    </lineage>
</organism>
<comment type="caution">
    <text evidence="4">The sequence shown here is derived from an EMBL/GenBank/DDBJ whole genome shotgun (WGS) entry which is preliminary data.</text>
</comment>
<dbReference type="GO" id="GO:0051604">
    <property type="term" value="P:protein maturation"/>
    <property type="evidence" value="ECO:0007669"/>
    <property type="project" value="TreeGrafter"/>
</dbReference>
<dbReference type="Pfam" id="PF01112">
    <property type="entry name" value="Asparaginase_2"/>
    <property type="match status" value="1"/>
</dbReference>
<feature type="region of interest" description="Disordered" evidence="3">
    <location>
        <begin position="289"/>
        <end position="314"/>
    </location>
</feature>
<proteinExistence type="predicted"/>
<sequence length="408" mass="45100">MSDWLLAVHCGAGRYGSSSEAAYLSLLRSALESAHQVIARSSSPTAAQIAAHLLQAFEHSTLTNAGLGANLTEEGRVECEASVVCGQTHLVSCCGAVTGVKEPSALALKLLEQAKSDDSTATFAFGRQPPLVVVGGNTQQLARDFGLETAVDEELEKYQVTEKTREHWTKWHRRFQEVAETKEEEQLDTVGAIYVSTKAATEFATCVDAVQTAASMGRLDILKFFEEVKIPARGKAMRDEINTDRGHVARWDVETCVLVTAVHNGAIVAIVLLEWLRAKYRTHGFDPVSEDENYEVGGEETKEESSDLSEEDENVTGISDYQAENTIIAAIGRGNFKFVKWLYESFSPHIDLFDTTQLSEWEKKKFSIDTVAQRGDLVLIKYLHEIAANRGHLDVVKGHLEMVKWLHV</sequence>
<dbReference type="AlphaFoldDB" id="A0A8J5ICV2"/>
<feature type="active site" description="Nucleophile" evidence="1">
    <location>
        <position position="189"/>
    </location>
</feature>
<name>A0A8J5ICV2_9STRA</name>
<feature type="site" description="Cleavage; by autolysis" evidence="2">
    <location>
        <begin position="188"/>
        <end position="189"/>
    </location>
</feature>
<evidence type="ECO:0000256" key="1">
    <source>
        <dbReference type="PIRSR" id="PIRSR600246-1"/>
    </source>
</evidence>
<accession>A0A8J5ICV2</accession>
<protein>
    <submittedName>
        <fullName evidence="4">Uncharacterized protein</fullName>
    </submittedName>
</protein>